<feature type="transmembrane region" description="Helical" evidence="5">
    <location>
        <begin position="176"/>
        <end position="197"/>
    </location>
</feature>
<evidence type="ECO:0000256" key="3">
    <source>
        <dbReference type="ARBA" id="ARBA00022989"/>
    </source>
</evidence>
<dbReference type="GO" id="GO:0046943">
    <property type="term" value="F:carboxylic acid transmembrane transporter activity"/>
    <property type="evidence" value="ECO:0007669"/>
    <property type="project" value="TreeGrafter"/>
</dbReference>
<dbReference type="RefSeq" id="WP_036757847.1">
    <property type="nucleotide sequence ID" value="NZ_CP035284.1"/>
</dbReference>
<feature type="transmembrane region" description="Helical" evidence="5">
    <location>
        <begin position="115"/>
        <end position="137"/>
    </location>
</feature>
<feature type="transmembrane region" description="Helical" evidence="5">
    <location>
        <begin position="226"/>
        <end position="243"/>
    </location>
</feature>
<evidence type="ECO:0000256" key="5">
    <source>
        <dbReference type="SAM" id="Phobius"/>
    </source>
</evidence>
<keyword evidence="4 5" id="KW-0472">Membrane</keyword>
<feature type="domain" description="Major facilitator superfamily (MFS) profile" evidence="6">
    <location>
        <begin position="24"/>
        <end position="403"/>
    </location>
</feature>
<name>A0AAQ0KLD5_PARVE</name>
<feature type="transmembrane region" description="Helical" evidence="5">
    <location>
        <begin position="149"/>
        <end position="170"/>
    </location>
</feature>
<evidence type="ECO:0000313" key="7">
    <source>
        <dbReference type="EMBL" id="REG45928.1"/>
    </source>
</evidence>
<protein>
    <submittedName>
        <fullName evidence="7">AAHS family 3-hydroxyphenylpropionic acid transporter</fullName>
    </submittedName>
</protein>
<evidence type="ECO:0000313" key="8">
    <source>
        <dbReference type="Proteomes" id="UP000256794"/>
    </source>
</evidence>
<keyword evidence="8" id="KW-1185">Reference proteome</keyword>
<dbReference type="GO" id="GO:0005886">
    <property type="term" value="C:plasma membrane"/>
    <property type="evidence" value="ECO:0007669"/>
    <property type="project" value="TreeGrafter"/>
</dbReference>
<evidence type="ECO:0000256" key="4">
    <source>
        <dbReference type="ARBA" id="ARBA00023136"/>
    </source>
</evidence>
<reference evidence="7 8" key="1">
    <citation type="submission" date="2018-08" db="EMBL/GenBank/DDBJ databases">
        <title>Genomic Encyclopedia of Archaeal and Bacterial Type Strains, Phase II (KMG-II): from individual species to whole genera.</title>
        <authorList>
            <person name="Goeker M."/>
        </authorList>
    </citation>
    <scope>NUCLEOTIDE SEQUENCE [LARGE SCALE GENOMIC DNA]</scope>
    <source>
        <strain evidence="7 8">DSM 582</strain>
    </source>
</reference>
<dbReference type="InterPro" id="IPR036259">
    <property type="entry name" value="MFS_trans_sf"/>
</dbReference>
<sequence length="410" mass="42551">MGYTITRVPPDDTAPRSTGQFVFLVATCILIMVLEGIDIQALGVAAPVLMPALGIDAAQSGIIFGIAQVGGVFGAVLGGRLSDIWGRRNALLLSTLLFGAGTLATIVAFDFNSLLVIRTLTGFGIGAALPNVIGLAAEAAPARHRIKTVTVVLAGMPLGGAVVSLFAAVMMQRLGWQSLFVLGGALPLALMFLLMLVPNHRPVRPAEAAERGSVVRLLSERRRATLLLWVVFFLTSGVLYMMLNWLPSLMHARGFTVVDGQMAALYFNIASVLGPVTMGWLIDRHGYRFILPLCYGGLLAGILGMALTATLPTLLASVTVVGFFLMGAQFSLNGVTSMLYPPEIRGFGVGAALAVGRVGSIIGPFAAGVILQGGGGTAGVLAAIIPFVAIGAVTMALLGRSEARAPAQSA</sequence>
<proteinExistence type="predicted"/>
<dbReference type="EMBL" id="QUMX01000018">
    <property type="protein sequence ID" value="REG45928.1"/>
    <property type="molecule type" value="Genomic_DNA"/>
</dbReference>
<feature type="transmembrane region" description="Helical" evidence="5">
    <location>
        <begin position="289"/>
        <end position="308"/>
    </location>
</feature>
<comment type="subcellular location">
    <subcellularLocation>
        <location evidence="1">Membrane</location>
        <topology evidence="1">Multi-pass membrane protein</topology>
    </subcellularLocation>
</comment>
<dbReference type="PANTHER" id="PTHR23508">
    <property type="entry name" value="CARBOXYLIC ACID TRANSPORTER PROTEIN HOMOLOG"/>
    <property type="match status" value="1"/>
</dbReference>
<feature type="transmembrane region" description="Helical" evidence="5">
    <location>
        <begin position="347"/>
        <end position="371"/>
    </location>
</feature>
<dbReference type="InterPro" id="IPR020846">
    <property type="entry name" value="MFS_dom"/>
</dbReference>
<keyword evidence="2 5" id="KW-0812">Transmembrane</keyword>
<feature type="transmembrane region" description="Helical" evidence="5">
    <location>
        <begin position="377"/>
        <end position="398"/>
    </location>
</feature>
<feature type="transmembrane region" description="Helical" evidence="5">
    <location>
        <begin position="263"/>
        <end position="282"/>
    </location>
</feature>
<comment type="caution">
    <text evidence="7">The sequence shown here is derived from an EMBL/GenBank/DDBJ whole genome shotgun (WGS) entry which is preliminary data.</text>
</comment>
<dbReference type="PANTHER" id="PTHR23508:SF10">
    <property type="entry name" value="CARBOXYLIC ACID TRANSPORTER PROTEIN HOMOLOG"/>
    <property type="match status" value="1"/>
</dbReference>
<organism evidence="7 8">
    <name type="scientific">Paracoccus versutus</name>
    <name type="common">Thiobacillus versutus</name>
    <dbReference type="NCBI Taxonomy" id="34007"/>
    <lineage>
        <taxon>Bacteria</taxon>
        <taxon>Pseudomonadati</taxon>
        <taxon>Pseudomonadota</taxon>
        <taxon>Alphaproteobacteria</taxon>
        <taxon>Rhodobacterales</taxon>
        <taxon>Paracoccaceae</taxon>
        <taxon>Paracoccus</taxon>
    </lineage>
</organism>
<feature type="transmembrane region" description="Helical" evidence="5">
    <location>
        <begin position="90"/>
        <end position="109"/>
    </location>
</feature>
<dbReference type="PROSITE" id="PS00217">
    <property type="entry name" value="SUGAR_TRANSPORT_2"/>
    <property type="match status" value="1"/>
</dbReference>
<evidence type="ECO:0000259" key="6">
    <source>
        <dbReference type="PROSITE" id="PS50850"/>
    </source>
</evidence>
<dbReference type="InterPro" id="IPR011701">
    <property type="entry name" value="MFS"/>
</dbReference>
<dbReference type="Proteomes" id="UP000256794">
    <property type="component" value="Unassembled WGS sequence"/>
</dbReference>
<dbReference type="PROSITE" id="PS50850">
    <property type="entry name" value="MFS"/>
    <property type="match status" value="1"/>
</dbReference>
<dbReference type="Gene3D" id="1.20.1250.20">
    <property type="entry name" value="MFS general substrate transporter like domains"/>
    <property type="match status" value="2"/>
</dbReference>
<accession>A0AAQ0KLD5</accession>
<dbReference type="AlphaFoldDB" id="A0AAQ0KLD5"/>
<feature type="transmembrane region" description="Helical" evidence="5">
    <location>
        <begin position="314"/>
        <end position="335"/>
    </location>
</feature>
<dbReference type="PROSITE" id="PS00216">
    <property type="entry name" value="SUGAR_TRANSPORT_1"/>
    <property type="match status" value="1"/>
</dbReference>
<evidence type="ECO:0000256" key="1">
    <source>
        <dbReference type="ARBA" id="ARBA00004141"/>
    </source>
</evidence>
<dbReference type="SUPFAM" id="SSF103473">
    <property type="entry name" value="MFS general substrate transporter"/>
    <property type="match status" value="1"/>
</dbReference>
<dbReference type="Pfam" id="PF07690">
    <property type="entry name" value="MFS_1"/>
    <property type="match status" value="1"/>
</dbReference>
<dbReference type="InterPro" id="IPR005829">
    <property type="entry name" value="Sugar_transporter_CS"/>
</dbReference>
<feature type="transmembrane region" description="Helical" evidence="5">
    <location>
        <begin position="57"/>
        <end position="78"/>
    </location>
</feature>
<keyword evidence="3 5" id="KW-1133">Transmembrane helix</keyword>
<gene>
    <name evidence="7" type="ORF">ATH84_101895</name>
</gene>
<evidence type="ECO:0000256" key="2">
    <source>
        <dbReference type="ARBA" id="ARBA00022692"/>
    </source>
</evidence>
<feature type="transmembrane region" description="Helical" evidence="5">
    <location>
        <begin position="21"/>
        <end position="45"/>
    </location>
</feature>